<name>A0A4S2MZR9_9PEZI</name>
<proteinExistence type="predicted"/>
<feature type="compositionally biased region" description="Polar residues" evidence="1">
    <location>
        <begin position="73"/>
        <end position="92"/>
    </location>
</feature>
<feature type="compositionally biased region" description="Basic and acidic residues" evidence="1">
    <location>
        <begin position="296"/>
        <end position="311"/>
    </location>
</feature>
<feature type="compositionally biased region" description="Low complexity" evidence="1">
    <location>
        <begin position="103"/>
        <end position="128"/>
    </location>
</feature>
<evidence type="ECO:0000313" key="3">
    <source>
        <dbReference type="Proteomes" id="UP000298138"/>
    </source>
</evidence>
<feature type="compositionally biased region" description="Basic and acidic residues" evidence="1">
    <location>
        <begin position="238"/>
        <end position="251"/>
    </location>
</feature>
<organism evidence="2 3">
    <name type="scientific">Ascodesmis nigricans</name>
    <dbReference type="NCBI Taxonomy" id="341454"/>
    <lineage>
        <taxon>Eukaryota</taxon>
        <taxon>Fungi</taxon>
        <taxon>Dikarya</taxon>
        <taxon>Ascomycota</taxon>
        <taxon>Pezizomycotina</taxon>
        <taxon>Pezizomycetes</taxon>
        <taxon>Pezizales</taxon>
        <taxon>Ascodesmidaceae</taxon>
        <taxon>Ascodesmis</taxon>
    </lineage>
</organism>
<dbReference type="EMBL" id="ML220116">
    <property type="protein sequence ID" value="TGZ82319.1"/>
    <property type="molecule type" value="Genomic_DNA"/>
</dbReference>
<feature type="region of interest" description="Disordered" evidence="1">
    <location>
        <begin position="1"/>
        <end position="204"/>
    </location>
</feature>
<feature type="compositionally biased region" description="Polar residues" evidence="1">
    <location>
        <begin position="27"/>
        <end position="36"/>
    </location>
</feature>
<evidence type="ECO:0000313" key="2">
    <source>
        <dbReference type="EMBL" id="TGZ82319.1"/>
    </source>
</evidence>
<keyword evidence="3" id="KW-1185">Reference proteome</keyword>
<dbReference type="AlphaFoldDB" id="A0A4S2MZR9"/>
<dbReference type="Proteomes" id="UP000298138">
    <property type="component" value="Unassembled WGS sequence"/>
</dbReference>
<feature type="region of interest" description="Disordered" evidence="1">
    <location>
        <begin position="217"/>
        <end position="261"/>
    </location>
</feature>
<reference evidence="2 3" key="1">
    <citation type="submission" date="2019-04" db="EMBL/GenBank/DDBJ databases">
        <title>Comparative genomics and transcriptomics to analyze fruiting body development in filamentous ascomycetes.</title>
        <authorList>
            <consortium name="DOE Joint Genome Institute"/>
            <person name="Lutkenhaus R."/>
            <person name="Traeger S."/>
            <person name="Breuer J."/>
            <person name="Kuo A."/>
            <person name="Lipzen A."/>
            <person name="Pangilinan J."/>
            <person name="Dilworth D."/>
            <person name="Sandor L."/>
            <person name="Poggeler S."/>
            <person name="Barry K."/>
            <person name="Grigoriev I.V."/>
            <person name="Nowrousian M."/>
        </authorList>
    </citation>
    <scope>NUCLEOTIDE SEQUENCE [LARGE SCALE GENOMIC DNA]</scope>
    <source>
        <strain evidence="2 3">CBS 389.68</strain>
    </source>
</reference>
<protein>
    <submittedName>
        <fullName evidence="2">Uncharacterized protein</fullName>
    </submittedName>
</protein>
<dbReference type="InParanoid" id="A0A4S2MZR9"/>
<feature type="region of interest" description="Disordered" evidence="1">
    <location>
        <begin position="292"/>
        <end position="311"/>
    </location>
</feature>
<gene>
    <name evidence="2" type="ORF">EX30DRAFT_388646</name>
</gene>
<accession>A0A4S2MZR9</accession>
<feature type="compositionally biased region" description="Low complexity" evidence="1">
    <location>
        <begin position="153"/>
        <end position="191"/>
    </location>
</feature>
<evidence type="ECO:0000256" key="1">
    <source>
        <dbReference type="SAM" id="MobiDB-lite"/>
    </source>
</evidence>
<feature type="compositionally biased region" description="Pro residues" evidence="1">
    <location>
        <begin position="129"/>
        <end position="138"/>
    </location>
</feature>
<sequence length="311" mass="33055">MIMNPTNPEAGETSIPPHSVEKPAARKSSTSSTTLSARGGNIVIHQSALPRPAKSSFSSGSSGGSSGCVSSSEATPANTNTIPNSDSESGSGWQLVEYHHTPNKPTSHTPHTPHTPTIPKTPTALTPVPATPTTPTPAPRNRGSYNFHHHRPSPQSGQPQPRTPTRNRSSSTSTSTPTPHPSYSSDNWRSPQRPPPFSPFTLSTVSPATANRTLFLFLPAPPSPAGAAPRNGDGDGNDNEKGRKNGSKDWRPQLPPPHMCYAQPAFVRAPDPRDTGVRFKVPEFFYRVIGEGGTGRNREAAHRGDVAVEGK</sequence>